<gene>
    <name evidence="4" type="ORF">BDD14_2944</name>
</gene>
<dbReference type="PANTHER" id="PTHR43479:SF7">
    <property type="entry name" value="TETR-FAMILY TRANSCRIPTIONAL REGULATOR"/>
    <property type="match status" value="1"/>
</dbReference>
<feature type="DNA-binding region" description="H-T-H motif" evidence="2">
    <location>
        <begin position="37"/>
        <end position="56"/>
    </location>
</feature>
<dbReference type="AlphaFoldDB" id="A0A4Q7YU96"/>
<dbReference type="Pfam" id="PF00440">
    <property type="entry name" value="TetR_N"/>
    <property type="match status" value="1"/>
</dbReference>
<dbReference type="SUPFAM" id="SSF46689">
    <property type="entry name" value="Homeodomain-like"/>
    <property type="match status" value="1"/>
</dbReference>
<proteinExistence type="predicted"/>
<dbReference type="PROSITE" id="PS50977">
    <property type="entry name" value="HTH_TETR_2"/>
    <property type="match status" value="1"/>
</dbReference>
<dbReference type="PANTHER" id="PTHR43479">
    <property type="entry name" value="ACREF/ENVCD OPERON REPRESSOR-RELATED"/>
    <property type="match status" value="1"/>
</dbReference>
<sequence>MPISDCEVRDPRIRRTRQALQGALRNLMQQKSFDEISVQDITEAADVNRATFYDHYTDKFSLLDAMVAGGFHKLLAERNVMFDGTCPSAASAIILATCDYLTATHASGDCNRNSAFEPLAEAGIVAAIRRTLFKGVEDKPVPEPLTPEIIATTAAWAIYGAAKQWFYTPQHVPASEIVQPILQLVFPILATAGPTGPHDSIEAHPLTQ</sequence>
<dbReference type="InterPro" id="IPR050624">
    <property type="entry name" value="HTH-type_Tx_Regulator"/>
</dbReference>
<dbReference type="OrthoDB" id="9810250at2"/>
<accession>A0A4Q7YU96</accession>
<evidence type="ECO:0000256" key="2">
    <source>
        <dbReference type="PROSITE-ProRule" id="PRU00335"/>
    </source>
</evidence>
<evidence type="ECO:0000313" key="4">
    <source>
        <dbReference type="EMBL" id="RZU41422.1"/>
    </source>
</evidence>
<name>A0A4Q7YU96_9BACT</name>
<evidence type="ECO:0000259" key="3">
    <source>
        <dbReference type="PROSITE" id="PS50977"/>
    </source>
</evidence>
<protein>
    <submittedName>
        <fullName evidence="4">TetR family transcriptional regulator</fullName>
    </submittedName>
</protein>
<dbReference type="InterPro" id="IPR009057">
    <property type="entry name" value="Homeodomain-like_sf"/>
</dbReference>
<evidence type="ECO:0000256" key="1">
    <source>
        <dbReference type="ARBA" id="ARBA00023125"/>
    </source>
</evidence>
<dbReference type="RefSeq" id="WP_130419348.1">
    <property type="nucleotide sequence ID" value="NZ_SHKW01000001.1"/>
</dbReference>
<keyword evidence="1 2" id="KW-0238">DNA-binding</keyword>
<reference evidence="4 5" key="1">
    <citation type="submission" date="2019-02" db="EMBL/GenBank/DDBJ databases">
        <title>Genomic Encyclopedia of Archaeal and Bacterial Type Strains, Phase II (KMG-II): from individual species to whole genera.</title>
        <authorList>
            <person name="Goeker M."/>
        </authorList>
    </citation>
    <scope>NUCLEOTIDE SEQUENCE [LARGE SCALE GENOMIC DNA]</scope>
    <source>
        <strain evidence="4 5">DSM 18101</strain>
    </source>
</reference>
<feature type="domain" description="HTH tetR-type" evidence="3">
    <location>
        <begin position="14"/>
        <end position="74"/>
    </location>
</feature>
<evidence type="ECO:0000313" key="5">
    <source>
        <dbReference type="Proteomes" id="UP000292958"/>
    </source>
</evidence>
<comment type="caution">
    <text evidence="4">The sequence shown here is derived from an EMBL/GenBank/DDBJ whole genome shotgun (WGS) entry which is preliminary data.</text>
</comment>
<organism evidence="4 5">
    <name type="scientific">Edaphobacter modestus</name>
    <dbReference type="NCBI Taxonomy" id="388466"/>
    <lineage>
        <taxon>Bacteria</taxon>
        <taxon>Pseudomonadati</taxon>
        <taxon>Acidobacteriota</taxon>
        <taxon>Terriglobia</taxon>
        <taxon>Terriglobales</taxon>
        <taxon>Acidobacteriaceae</taxon>
        <taxon>Edaphobacter</taxon>
    </lineage>
</organism>
<dbReference type="GO" id="GO:0003677">
    <property type="term" value="F:DNA binding"/>
    <property type="evidence" value="ECO:0007669"/>
    <property type="project" value="UniProtKB-UniRule"/>
</dbReference>
<dbReference type="Gene3D" id="1.10.357.10">
    <property type="entry name" value="Tetracycline Repressor, domain 2"/>
    <property type="match status" value="1"/>
</dbReference>
<dbReference type="EMBL" id="SHKW01000001">
    <property type="protein sequence ID" value="RZU41422.1"/>
    <property type="molecule type" value="Genomic_DNA"/>
</dbReference>
<dbReference type="InterPro" id="IPR001647">
    <property type="entry name" value="HTH_TetR"/>
</dbReference>
<keyword evidence="5" id="KW-1185">Reference proteome</keyword>
<dbReference type="Proteomes" id="UP000292958">
    <property type="component" value="Unassembled WGS sequence"/>
</dbReference>